<sequence length="300" mass="31776">MTMQTPALTAAWNAWIDAERLARALGDDDLVVIDARFELADPEAGEAGWRQARIPGARYAHLDRDLSAPAESGAEAALHGQGRHPWPRAAEFAVRLRAWGVTPAHRVAVYDAAGGALAAARLWFLLRALGHEKVAVLDGGWQHWLAQGLPIDREPPAPTASAAAPYPGDFDAGLLLDAPQVQAHLRAGGLLVDVRAPERFRGDVEPIDRVGGHVPGAVNRPFADNLRDGLSKPPAELAAEFEGLLDGRAPRELVAMCGSGVSACHHLLAMAHAGLPGARLFTGSWSGWIEAPSRPIAIGA</sequence>
<feature type="domain" description="Rhodanese" evidence="3">
    <location>
        <begin position="26"/>
        <end position="153"/>
    </location>
</feature>
<organism evidence="4 5">
    <name type="scientific">Marilutibacter maris</name>
    <dbReference type="NCBI Taxonomy" id="1605891"/>
    <lineage>
        <taxon>Bacteria</taxon>
        <taxon>Pseudomonadati</taxon>
        <taxon>Pseudomonadota</taxon>
        <taxon>Gammaproteobacteria</taxon>
        <taxon>Lysobacterales</taxon>
        <taxon>Lysobacteraceae</taxon>
        <taxon>Marilutibacter</taxon>
    </lineage>
</organism>
<dbReference type="KEGG" id="lmb:C9I47_1173"/>
<dbReference type="AlphaFoldDB" id="A0A2U9TBH1"/>
<accession>A0A2U9TBH1</accession>
<evidence type="ECO:0000259" key="3">
    <source>
        <dbReference type="PROSITE" id="PS50206"/>
    </source>
</evidence>
<keyword evidence="5" id="KW-1185">Reference proteome</keyword>
<reference evidence="4 5" key="1">
    <citation type="submission" date="2018-05" db="EMBL/GenBank/DDBJ databases">
        <title>The complete genome of Lysobacter maris HZ9B, a marine bacterium antagonistic against terrestrial plant pathogens.</title>
        <authorList>
            <person name="Zhang X.-Q."/>
        </authorList>
    </citation>
    <scope>NUCLEOTIDE SEQUENCE [LARGE SCALE GENOMIC DNA]</scope>
    <source>
        <strain evidence="4 5">HZ9B</strain>
    </source>
</reference>
<dbReference type="PANTHER" id="PTHR11364:SF27">
    <property type="entry name" value="SULFURTRANSFERASE"/>
    <property type="match status" value="1"/>
</dbReference>
<dbReference type="SUPFAM" id="SSF52821">
    <property type="entry name" value="Rhodanese/Cell cycle control phosphatase"/>
    <property type="match status" value="2"/>
</dbReference>
<dbReference type="OrthoDB" id="9781034at2"/>
<name>A0A2U9TBH1_9GAMM</name>
<proteinExistence type="predicted"/>
<dbReference type="InterPro" id="IPR045078">
    <property type="entry name" value="TST/MPST-like"/>
</dbReference>
<feature type="domain" description="Rhodanese" evidence="3">
    <location>
        <begin position="185"/>
        <end position="297"/>
    </location>
</feature>
<dbReference type="Proteomes" id="UP000249447">
    <property type="component" value="Chromosome"/>
</dbReference>
<keyword evidence="1 4" id="KW-0808">Transferase</keyword>
<dbReference type="PANTHER" id="PTHR11364">
    <property type="entry name" value="THIOSULFATE SULFERTANSFERASE"/>
    <property type="match status" value="1"/>
</dbReference>
<dbReference type="EMBL" id="CP029843">
    <property type="protein sequence ID" value="AWV06889.1"/>
    <property type="molecule type" value="Genomic_DNA"/>
</dbReference>
<dbReference type="InterPro" id="IPR036873">
    <property type="entry name" value="Rhodanese-like_dom_sf"/>
</dbReference>
<dbReference type="GO" id="GO:0004792">
    <property type="term" value="F:thiosulfate-cyanide sulfurtransferase activity"/>
    <property type="evidence" value="ECO:0007669"/>
    <property type="project" value="TreeGrafter"/>
</dbReference>
<dbReference type="CDD" id="cd01449">
    <property type="entry name" value="TST_Repeat_2"/>
    <property type="match status" value="1"/>
</dbReference>
<dbReference type="SMART" id="SM00450">
    <property type="entry name" value="RHOD"/>
    <property type="match status" value="2"/>
</dbReference>
<dbReference type="Gene3D" id="3.40.250.10">
    <property type="entry name" value="Rhodanese-like domain"/>
    <property type="match status" value="2"/>
</dbReference>
<evidence type="ECO:0000256" key="2">
    <source>
        <dbReference type="ARBA" id="ARBA00022737"/>
    </source>
</evidence>
<keyword evidence="2" id="KW-0677">Repeat</keyword>
<gene>
    <name evidence="4" type="ORF">C9I47_1173</name>
</gene>
<dbReference type="InterPro" id="IPR001763">
    <property type="entry name" value="Rhodanese-like_dom"/>
</dbReference>
<dbReference type="Pfam" id="PF00581">
    <property type="entry name" value="Rhodanese"/>
    <property type="match status" value="2"/>
</dbReference>
<dbReference type="CDD" id="cd01448">
    <property type="entry name" value="TST_Repeat_1"/>
    <property type="match status" value="1"/>
</dbReference>
<protein>
    <submittedName>
        <fullName evidence="4">Sulfurtransferase</fullName>
    </submittedName>
</protein>
<evidence type="ECO:0000313" key="5">
    <source>
        <dbReference type="Proteomes" id="UP000249447"/>
    </source>
</evidence>
<dbReference type="PROSITE" id="PS50206">
    <property type="entry name" value="RHODANESE_3"/>
    <property type="match status" value="2"/>
</dbReference>
<evidence type="ECO:0000313" key="4">
    <source>
        <dbReference type="EMBL" id="AWV06889.1"/>
    </source>
</evidence>
<evidence type="ECO:0000256" key="1">
    <source>
        <dbReference type="ARBA" id="ARBA00022679"/>
    </source>
</evidence>